<comment type="catalytic activity">
    <reaction evidence="5">
        <text>3'-dephospho-CoA + ATP = ADP + CoA + H(+)</text>
        <dbReference type="Rhea" id="RHEA:18245"/>
        <dbReference type="ChEBI" id="CHEBI:15378"/>
        <dbReference type="ChEBI" id="CHEBI:30616"/>
        <dbReference type="ChEBI" id="CHEBI:57287"/>
        <dbReference type="ChEBI" id="CHEBI:57328"/>
        <dbReference type="ChEBI" id="CHEBI:456216"/>
        <dbReference type="EC" id="2.7.1.24"/>
    </reaction>
</comment>
<feature type="binding site" evidence="5">
    <location>
        <begin position="10"/>
        <end position="15"/>
    </location>
    <ligand>
        <name>ATP</name>
        <dbReference type="ChEBI" id="CHEBI:30616"/>
    </ligand>
</feature>
<keyword evidence="2 5" id="KW-0547">Nucleotide-binding</keyword>
<keyword evidence="5 7" id="KW-0418">Kinase</keyword>
<dbReference type="InterPro" id="IPR001977">
    <property type="entry name" value="Depp_CoAkinase"/>
</dbReference>
<dbReference type="NCBIfam" id="TIGR00152">
    <property type="entry name" value="dephospho-CoA kinase"/>
    <property type="match status" value="1"/>
</dbReference>
<dbReference type="CDD" id="cd02022">
    <property type="entry name" value="DPCK"/>
    <property type="match status" value="1"/>
</dbReference>
<comment type="caution">
    <text evidence="7">The sequence shown here is derived from an EMBL/GenBank/DDBJ whole genome shotgun (WGS) entry which is preliminary data.</text>
</comment>
<evidence type="ECO:0000256" key="5">
    <source>
        <dbReference type="HAMAP-Rule" id="MF_00376"/>
    </source>
</evidence>
<evidence type="ECO:0000256" key="3">
    <source>
        <dbReference type="ARBA" id="ARBA00022840"/>
    </source>
</evidence>
<dbReference type="InterPro" id="IPR027417">
    <property type="entry name" value="P-loop_NTPase"/>
</dbReference>
<dbReference type="EMBL" id="JACCDF010000009">
    <property type="protein sequence ID" value="NYS61365.1"/>
    <property type="molecule type" value="Genomic_DNA"/>
</dbReference>
<dbReference type="GO" id="GO:0005737">
    <property type="term" value="C:cytoplasm"/>
    <property type="evidence" value="ECO:0007669"/>
    <property type="project" value="UniProtKB-SubCell"/>
</dbReference>
<evidence type="ECO:0000256" key="4">
    <source>
        <dbReference type="ARBA" id="ARBA00022993"/>
    </source>
</evidence>
<keyword evidence="4 5" id="KW-0173">Coenzyme A biosynthesis</keyword>
<evidence type="ECO:0000313" key="7">
    <source>
        <dbReference type="EMBL" id="NYS61365.1"/>
    </source>
</evidence>
<accession>A0A7Z0LLU1</accession>
<evidence type="ECO:0000256" key="6">
    <source>
        <dbReference type="NCBIfam" id="TIGR00152"/>
    </source>
</evidence>
<dbReference type="PROSITE" id="PS51219">
    <property type="entry name" value="DPCK"/>
    <property type="match status" value="1"/>
</dbReference>
<dbReference type="AlphaFoldDB" id="A0A7Z0LLU1"/>
<sequence length="199" mass="22279">MIVGLTGGIGSGKSTVARAFGERGIPWIDADDVAREIVAPGEPALEAIRQRHGEAMLHDDGVLNRAALRELIFQQPEERTWLESETHPRVRERILTHLERMQREGAPYVLLVSPLLFESGQDALVDFTVVIDIPEDLQLSRTLARDEVSETQVRAILAAQMPREERRARADALIDNSQDTAHMREQVAKLDAHLRSAPR</sequence>
<dbReference type="GO" id="GO:0005524">
    <property type="term" value="F:ATP binding"/>
    <property type="evidence" value="ECO:0007669"/>
    <property type="project" value="UniProtKB-UniRule"/>
</dbReference>
<dbReference type="HAMAP" id="MF_00376">
    <property type="entry name" value="Dephospho_CoA_kinase"/>
    <property type="match status" value="1"/>
</dbReference>
<dbReference type="EC" id="2.7.1.24" evidence="5 6"/>
<comment type="subcellular location">
    <subcellularLocation>
        <location evidence="5">Cytoplasm</location>
    </subcellularLocation>
</comment>
<keyword evidence="5" id="KW-0963">Cytoplasm</keyword>
<evidence type="ECO:0000313" key="8">
    <source>
        <dbReference type="Proteomes" id="UP000586119"/>
    </source>
</evidence>
<organism evidence="7 8">
    <name type="scientific">Vreelandella salicampi</name>
    <dbReference type="NCBI Taxonomy" id="1449798"/>
    <lineage>
        <taxon>Bacteria</taxon>
        <taxon>Pseudomonadati</taxon>
        <taxon>Pseudomonadota</taxon>
        <taxon>Gammaproteobacteria</taxon>
        <taxon>Oceanospirillales</taxon>
        <taxon>Halomonadaceae</taxon>
        <taxon>Vreelandella</taxon>
    </lineage>
</organism>
<evidence type="ECO:0000256" key="2">
    <source>
        <dbReference type="ARBA" id="ARBA00022741"/>
    </source>
</evidence>
<name>A0A7Z0LLU1_9GAMM</name>
<dbReference type="GO" id="GO:0004140">
    <property type="term" value="F:dephospho-CoA kinase activity"/>
    <property type="evidence" value="ECO:0007669"/>
    <property type="project" value="UniProtKB-UniRule"/>
</dbReference>
<dbReference type="Pfam" id="PF01121">
    <property type="entry name" value="CoaE"/>
    <property type="match status" value="1"/>
</dbReference>
<comment type="function">
    <text evidence="5">Catalyzes the phosphorylation of the 3'-hydroxyl group of dephosphocoenzyme A to form coenzyme A.</text>
</comment>
<comment type="pathway">
    <text evidence="5">Cofactor biosynthesis; coenzyme A biosynthesis; CoA from (R)-pantothenate: step 5/5.</text>
</comment>
<dbReference type="Proteomes" id="UP000586119">
    <property type="component" value="Unassembled WGS sequence"/>
</dbReference>
<dbReference type="GO" id="GO:0015937">
    <property type="term" value="P:coenzyme A biosynthetic process"/>
    <property type="evidence" value="ECO:0007669"/>
    <property type="project" value="UniProtKB-UniRule"/>
</dbReference>
<proteinExistence type="inferred from homology"/>
<keyword evidence="8" id="KW-1185">Reference proteome</keyword>
<keyword evidence="5 7" id="KW-0808">Transferase</keyword>
<reference evidence="7 8" key="1">
    <citation type="journal article" date="2015" name="Int. J. Syst. Evol. Microbiol.">
        <title>Halomonas salicampi sp. nov., a halotolerant and alkalitolerant bacterium isolated from a saltern soil.</title>
        <authorList>
            <person name="Lee J.C."/>
            <person name="Kim Y.S."/>
            <person name="Yun B.S."/>
            <person name="Whang K.S."/>
        </authorList>
    </citation>
    <scope>NUCLEOTIDE SEQUENCE [LARGE SCALE GENOMIC DNA]</scope>
    <source>
        <strain evidence="7 8">BH103</strain>
    </source>
</reference>
<gene>
    <name evidence="5" type="primary">coaE</name>
    <name evidence="7" type="ORF">HZS81_11430</name>
</gene>
<evidence type="ECO:0000256" key="1">
    <source>
        <dbReference type="ARBA" id="ARBA00009018"/>
    </source>
</evidence>
<dbReference type="PANTHER" id="PTHR10695">
    <property type="entry name" value="DEPHOSPHO-COA KINASE-RELATED"/>
    <property type="match status" value="1"/>
</dbReference>
<dbReference type="UniPathway" id="UPA00241">
    <property type="reaction ID" value="UER00356"/>
</dbReference>
<keyword evidence="3 5" id="KW-0067">ATP-binding</keyword>
<dbReference type="Gene3D" id="3.40.50.300">
    <property type="entry name" value="P-loop containing nucleotide triphosphate hydrolases"/>
    <property type="match status" value="1"/>
</dbReference>
<dbReference type="SUPFAM" id="SSF52540">
    <property type="entry name" value="P-loop containing nucleoside triphosphate hydrolases"/>
    <property type="match status" value="1"/>
</dbReference>
<dbReference type="RefSeq" id="WP_179930690.1">
    <property type="nucleotide sequence ID" value="NZ_JACCDF010000009.1"/>
</dbReference>
<comment type="similarity">
    <text evidence="1 5">Belongs to the CoaE family.</text>
</comment>
<dbReference type="PANTHER" id="PTHR10695:SF46">
    <property type="entry name" value="BIFUNCTIONAL COENZYME A SYNTHASE-RELATED"/>
    <property type="match status" value="1"/>
</dbReference>
<protein>
    <recommendedName>
        <fullName evidence="5 6">Dephospho-CoA kinase</fullName>
        <ecNumber evidence="5 6">2.7.1.24</ecNumber>
    </recommendedName>
    <alternativeName>
        <fullName evidence="5">Dephosphocoenzyme A kinase</fullName>
    </alternativeName>
</protein>